<feature type="transmembrane region" description="Helical" evidence="5">
    <location>
        <begin position="673"/>
        <end position="692"/>
    </location>
</feature>
<evidence type="ECO:0000256" key="5">
    <source>
        <dbReference type="SAM" id="Phobius"/>
    </source>
</evidence>
<dbReference type="InterPro" id="IPR049453">
    <property type="entry name" value="Memb_transporter_dom"/>
</dbReference>
<evidence type="ECO:0000256" key="1">
    <source>
        <dbReference type="ARBA" id="ARBA00004141"/>
    </source>
</evidence>
<accession>A0A6G1HS50</accession>
<feature type="transmembrane region" description="Helical" evidence="5">
    <location>
        <begin position="761"/>
        <end position="785"/>
    </location>
</feature>
<reference evidence="9" key="1">
    <citation type="journal article" date="2020" name="Stud. Mycol.">
        <title>101 Dothideomycetes genomes: a test case for predicting lifestyles and emergence of pathogens.</title>
        <authorList>
            <person name="Haridas S."/>
            <person name="Albert R."/>
            <person name="Binder M."/>
            <person name="Bloem J."/>
            <person name="Labutti K."/>
            <person name="Salamov A."/>
            <person name="Andreopoulos B."/>
            <person name="Baker S."/>
            <person name="Barry K."/>
            <person name="Bills G."/>
            <person name="Bluhm B."/>
            <person name="Cannon C."/>
            <person name="Castanera R."/>
            <person name="Culley D."/>
            <person name="Daum C."/>
            <person name="Ezra D."/>
            <person name="Gonzalez J."/>
            <person name="Henrissat B."/>
            <person name="Kuo A."/>
            <person name="Liang C."/>
            <person name="Lipzen A."/>
            <person name="Lutzoni F."/>
            <person name="Magnuson J."/>
            <person name="Mondo S."/>
            <person name="Nolan M."/>
            <person name="Ohm R."/>
            <person name="Pangilinan J."/>
            <person name="Park H.-J."/>
            <person name="Ramirez L."/>
            <person name="Alfaro M."/>
            <person name="Sun H."/>
            <person name="Tritt A."/>
            <person name="Yoshinaga Y."/>
            <person name="Zwiers L.-H."/>
            <person name="Turgeon B."/>
            <person name="Goodwin S."/>
            <person name="Spatafora J."/>
            <person name="Crous P."/>
            <person name="Grigoriev I."/>
        </authorList>
    </citation>
    <scope>NUCLEOTIDE SEQUENCE</scope>
    <source>
        <strain evidence="9">CBS 262.69</strain>
    </source>
</reference>
<gene>
    <name evidence="9" type="ORF">EJ06DRAFT_87904</name>
</gene>
<organism evidence="9 10">
    <name type="scientific">Trichodelitschia bisporula</name>
    <dbReference type="NCBI Taxonomy" id="703511"/>
    <lineage>
        <taxon>Eukaryota</taxon>
        <taxon>Fungi</taxon>
        <taxon>Dikarya</taxon>
        <taxon>Ascomycota</taxon>
        <taxon>Pezizomycotina</taxon>
        <taxon>Dothideomycetes</taxon>
        <taxon>Dothideomycetes incertae sedis</taxon>
        <taxon>Phaeotrichales</taxon>
        <taxon>Phaeotrichaceae</taxon>
        <taxon>Trichodelitschia</taxon>
    </lineage>
</organism>
<evidence type="ECO:0000259" key="7">
    <source>
        <dbReference type="Pfam" id="PF10337"/>
    </source>
</evidence>
<evidence type="ECO:0000313" key="9">
    <source>
        <dbReference type="EMBL" id="KAF2398667.1"/>
    </source>
</evidence>
<protein>
    <recommendedName>
        <fullName evidence="11">ER transporter 6TM N-terminal domain-containing protein</fullName>
    </recommendedName>
</protein>
<feature type="transmembrane region" description="Helical" evidence="5">
    <location>
        <begin position="216"/>
        <end position="239"/>
    </location>
</feature>
<dbReference type="Pfam" id="PF13515">
    <property type="entry name" value="FUSC_2"/>
    <property type="match status" value="1"/>
</dbReference>
<dbReference type="Proteomes" id="UP000799640">
    <property type="component" value="Unassembled WGS sequence"/>
</dbReference>
<evidence type="ECO:0000259" key="8">
    <source>
        <dbReference type="Pfam" id="PF13515"/>
    </source>
</evidence>
<evidence type="ECO:0000256" key="2">
    <source>
        <dbReference type="ARBA" id="ARBA00022692"/>
    </source>
</evidence>
<dbReference type="PANTHER" id="PTHR37994:SF4">
    <property type="entry name" value="ER TRANSPORTER 6TM N-TERMINAL DOMAIN-CONTAINING PROTEIN-RELATED"/>
    <property type="match status" value="1"/>
</dbReference>
<feature type="domain" description="Putative ER transporter 6TM N-terminal" evidence="7">
    <location>
        <begin position="156"/>
        <end position="416"/>
    </location>
</feature>
<feature type="domain" description="Integral membrane bound transporter" evidence="8">
    <location>
        <begin position="642"/>
        <end position="782"/>
    </location>
</feature>
<comment type="subcellular location">
    <subcellularLocation>
        <location evidence="1">Membrane</location>
        <topology evidence="1">Multi-pass membrane protein</topology>
    </subcellularLocation>
</comment>
<feature type="transmembrane region" description="Helical" evidence="5">
    <location>
        <begin position="186"/>
        <end position="204"/>
    </location>
</feature>
<evidence type="ECO:0000256" key="4">
    <source>
        <dbReference type="ARBA" id="ARBA00023136"/>
    </source>
</evidence>
<feature type="transmembrane region" description="Helical" evidence="5">
    <location>
        <begin position="651"/>
        <end position="667"/>
    </location>
</feature>
<feature type="transmembrane region" description="Helical" evidence="5">
    <location>
        <begin position="622"/>
        <end position="639"/>
    </location>
</feature>
<dbReference type="Pfam" id="PF10337">
    <property type="entry name" value="ArAE_2_N"/>
    <property type="match status" value="1"/>
</dbReference>
<evidence type="ECO:0000259" key="6">
    <source>
        <dbReference type="Pfam" id="PF10334"/>
    </source>
</evidence>
<feature type="transmembrane region" description="Helical" evidence="5">
    <location>
        <begin position="47"/>
        <end position="65"/>
    </location>
</feature>
<dbReference type="EMBL" id="ML996699">
    <property type="protein sequence ID" value="KAF2398667.1"/>
    <property type="molecule type" value="Genomic_DNA"/>
</dbReference>
<keyword evidence="10" id="KW-1185">Reference proteome</keyword>
<feature type="domain" description="DUF2421" evidence="6">
    <location>
        <begin position="786"/>
        <end position="1015"/>
    </location>
</feature>
<feature type="transmembrane region" description="Helical" evidence="5">
    <location>
        <begin position="85"/>
        <end position="104"/>
    </location>
</feature>
<dbReference type="Pfam" id="PF10334">
    <property type="entry name" value="BRE4"/>
    <property type="match status" value="1"/>
</dbReference>
<keyword evidence="3 5" id="KW-1133">Transmembrane helix</keyword>
<dbReference type="AlphaFoldDB" id="A0A6G1HS50"/>
<keyword evidence="2 5" id="KW-0812">Transmembrane</keyword>
<feature type="transmembrane region" description="Helical" evidence="5">
    <location>
        <begin position="159"/>
        <end position="179"/>
    </location>
</feature>
<dbReference type="InterPro" id="IPR018820">
    <property type="entry name" value="BRE4-related_DUF2421"/>
</dbReference>
<feature type="transmembrane region" description="Helical" evidence="5">
    <location>
        <begin position="723"/>
        <end position="741"/>
    </location>
</feature>
<evidence type="ECO:0008006" key="11">
    <source>
        <dbReference type="Google" id="ProtNLM"/>
    </source>
</evidence>
<evidence type="ECO:0000313" key="10">
    <source>
        <dbReference type="Proteomes" id="UP000799640"/>
    </source>
</evidence>
<feature type="transmembrane region" description="Helical" evidence="5">
    <location>
        <begin position="116"/>
        <end position="139"/>
    </location>
</feature>
<evidence type="ECO:0000256" key="3">
    <source>
        <dbReference type="ARBA" id="ARBA00022989"/>
    </source>
</evidence>
<dbReference type="GO" id="GO:0016020">
    <property type="term" value="C:membrane"/>
    <property type="evidence" value="ECO:0007669"/>
    <property type="project" value="UniProtKB-SubCell"/>
</dbReference>
<dbReference type="OrthoDB" id="2274698at2759"/>
<proteinExistence type="predicted"/>
<keyword evidence="4 5" id="KW-0472">Membrane</keyword>
<dbReference type="PANTHER" id="PTHR37994">
    <property type="entry name" value="ARAE_2_N DOMAIN-CONTAINING PROTEIN-RELATED"/>
    <property type="match status" value="1"/>
</dbReference>
<name>A0A6G1HS50_9PEZI</name>
<dbReference type="InterPro" id="IPR018823">
    <property type="entry name" value="ArAE_2_N"/>
</dbReference>
<sequence>MASDPLHQVPSLAADVPLGIGQNITLTRSRTKPSVKKRLDNVITKKATAIWNGLGLSVPLLLLMAKGGVPPTIALAMYQSTTVAQFYGNFGYLVAIISVIAMCVQPRAKFVQNTLLSAFTACLAAAVGLLSVYCVTQARKHSGEPPPPRTATGFTTYNSSASAVSGIWMFMQVYVINSLRARSPQLVVPAIIYSIFVIVISIYSSLLQDMTAGIRFILKILYCFLTGFAIATGVHFVVFPTSSRKIVMMEFSGFLKSLQECVETQRSYLQSLEKPSDFTKNITVDDRGSSLHPEAKAVKAAVGAMMGLHSKLQGDLPFAKREIAWGRLGPDDLKEMNKLTRQIMIPVLGLGAVTDIFQRIAAANDWTEHNVEEGLDPVEEEKRRRLTTEWSDNMKLLHNSFTAITEAVQEGLEHIMLQFSMLPRPRKSDVEAEGDVTRPGDTGFAAYMDQIIKQFKEDQNVALDEWCQRRGLKVEEEVYENEPRFGIDNFDITWFTHGPERHQRQLYVLLYLEYLMFKTGLAVLDMVHFADGLMDSGKLSRSHLILPGAKRLRKWIISTFYSRDDGDSYDERFRESDKVVAMGQAYSARRDPEHLPPQNIVERIGEFLRALAAGLRSSESAFGFRVALATLSIGIISYLHDTQTFFLENRLLWSMIMVAISMAPTAGQSLFSYVLRVIGTVIAMLASFLIYYIPDGQTAGILVFLWFFVSLAIYVLLKMPQLVSVGMVSIVTSVLIIGYELEVRKIGVAAITANGQKYFSITLIGVFRLATVAGGLFVAFIWTMLPYPITEHSQLRKDVGATLYLLASYYSIIHETIQSRIQQDTAELILEDPENNSLRPLDAARLKVYSKVMILISRLKMYSQMTKWELMLGGKFPKARYDAIITAAENIASYTTLMGYSSSTFLASAEFRKSQWCRDFQGVMSSVRPTSHEITSLLSILSSSIISAQPLPPYLRAPAPYGLTSKMEALDRDILSVRHIHEPGYAAFAVTQISTQSIISDLEVLLTNVKELVGELDFSFHITGGILEPSRDDTVSTIMQSTSQDSAKNKHE</sequence>
<feature type="transmembrane region" description="Helical" evidence="5">
    <location>
        <begin position="699"/>
        <end position="717"/>
    </location>
</feature>